<dbReference type="Pfam" id="PF00589">
    <property type="entry name" value="Phage_integrase"/>
    <property type="match status" value="1"/>
</dbReference>
<dbReference type="PROSITE" id="PS51900">
    <property type="entry name" value="CB"/>
    <property type="match status" value="1"/>
</dbReference>
<evidence type="ECO:0000259" key="8">
    <source>
        <dbReference type="PROSITE" id="PS51900"/>
    </source>
</evidence>
<dbReference type="AlphaFoldDB" id="D1BSA7"/>
<protein>
    <submittedName>
        <fullName evidence="9">Integrase family protein</fullName>
    </submittedName>
</protein>
<dbReference type="Proteomes" id="UP000002255">
    <property type="component" value="Chromosome"/>
</dbReference>
<dbReference type="InterPro" id="IPR002104">
    <property type="entry name" value="Integrase_catalytic"/>
</dbReference>
<evidence type="ECO:0000259" key="7">
    <source>
        <dbReference type="PROSITE" id="PS51898"/>
    </source>
</evidence>
<dbReference type="Gene3D" id="1.10.150.130">
    <property type="match status" value="1"/>
</dbReference>
<sequence>MARPRTPIGSHGEPTFATMPSGNTEARVRYRDFSGKTRQVRATGKSKAEALRLLRKRLADNDLRTSGTPGGLTADSLFGDLVDAWLQHLDATDRLAKSTRYRYERDMLTHVLPAFEHLALREITVRRVDQLLQQLQRRSYNRAQKARVVLSLAFKLAVRWEVLDRNPVRDAEPLVRPVKVARALNVETVQLIRDLVADWEAGRAGKPGPKPDGQILAVIEAMLGTSARIGEVLALRRCDLDLTGKRPTVRIAGTIVSVNGAPTFRQDHPKTSRSRRTISVPTFTVRALQSRLARIGDVEPEHLVFFTRNGTPMTTNNYRRALRRVLDGSEAAGVTPHAFRRTVATTVDRAVGIDLAAELLGHTTTEITRVHYIEPNEYVNPATADILQKALGPEAKADDPKLRTAKGKRKGKGRRKEQRQSG</sequence>
<evidence type="ECO:0000256" key="4">
    <source>
        <dbReference type="ARBA" id="ARBA00023172"/>
    </source>
</evidence>
<dbReference type="eggNOG" id="COG0582">
    <property type="taxonomic scope" value="Bacteria"/>
</dbReference>
<dbReference type="Pfam" id="PF22022">
    <property type="entry name" value="Phage_int_M"/>
    <property type="match status" value="1"/>
</dbReference>
<feature type="domain" description="Core-binding (CB)" evidence="8">
    <location>
        <begin position="76"/>
        <end position="158"/>
    </location>
</feature>
<gene>
    <name evidence="9" type="ordered locus">Xcel_1569</name>
</gene>
<dbReference type="KEGG" id="xce:Xcel_1569"/>
<dbReference type="HOGENOM" id="CLU_027562_17_1_11"/>
<dbReference type="GO" id="GO:0015074">
    <property type="term" value="P:DNA integration"/>
    <property type="evidence" value="ECO:0007669"/>
    <property type="project" value="UniProtKB-KW"/>
</dbReference>
<keyword evidence="3 5" id="KW-0238">DNA-binding</keyword>
<feature type="compositionally biased region" description="Basic residues" evidence="6">
    <location>
        <begin position="403"/>
        <end position="422"/>
    </location>
</feature>
<name>D1BSA7_XYLCX</name>
<comment type="similarity">
    <text evidence="1">Belongs to the 'phage' integrase family.</text>
</comment>
<evidence type="ECO:0000313" key="10">
    <source>
        <dbReference type="Proteomes" id="UP000002255"/>
    </source>
</evidence>
<dbReference type="InterPro" id="IPR011010">
    <property type="entry name" value="DNA_brk_join_enz"/>
</dbReference>
<evidence type="ECO:0000256" key="5">
    <source>
        <dbReference type="PROSITE-ProRule" id="PRU01248"/>
    </source>
</evidence>
<dbReference type="STRING" id="446471.Xcel_1569"/>
<reference evidence="9 10" key="2">
    <citation type="journal article" date="2010" name="Stand. Genomic Sci.">
        <title>Complete genome sequence of Xylanimonas cellulosilytica type strain (XIL07).</title>
        <authorList>
            <person name="Foster B."/>
            <person name="Pukall R."/>
            <person name="Abt B."/>
            <person name="Nolan M."/>
            <person name="Glavina Del Rio T."/>
            <person name="Chen F."/>
            <person name="Lucas S."/>
            <person name="Tice H."/>
            <person name="Pitluck S."/>
            <person name="Cheng J.-F."/>
            <person name="Chertkov O."/>
            <person name="Brettin T."/>
            <person name="Han C."/>
            <person name="Detter J.C."/>
            <person name="Bruce D."/>
            <person name="Goodwin L."/>
            <person name="Ivanova N."/>
            <person name="Mavromatis K."/>
            <person name="Pati A."/>
            <person name="Mikhailova N."/>
            <person name="Chen A."/>
            <person name="Palaniappan K."/>
            <person name="Land M."/>
            <person name="Hauser L."/>
            <person name="Chang Y.-J."/>
            <person name="Jeffries C.D."/>
            <person name="Chain P."/>
            <person name="Rohde M."/>
            <person name="Goeker M."/>
            <person name="Bristow J."/>
            <person name="Eisen J.A."/>
            <person name="Markowitz V."/>
            <person name="Hugenholtz P."/>
            <person name="Kyrpides N.C."/>
            <person name="Klenk H.-P."/>
            <person name="Lapidus A."/>
        </authorList>
    </citation>
    <scope>NUCLEOTIDE SEQUENCE [LARGE SCALE GENOMIC DNA]</scope>
    <source>
        <strain evidence="10">DSM 15894 / CECT 5975 / LMG 20990 / XIL07</strain>
    </source>
</reference>
<dbReference type="InterPro" id="IPR050808">
    <property type="entry name" value="Phage_Integrase"/>
</dbReference>
<proteinExistence type="inferred from homology"/>
<organism evidence="9 10">
    <name type="scientific">Xylanimonas cellulosilytica (strain DSM 15894 / JCM 12276 / CECT 5975 / KCTC 9989 / LMG 20990 / NBRC 107835 / XIL07)</name>
    <dbReference type="NCBI Taxonomy" id="446471"/>
    <lineage>
        <taxon>Bacteria</taxon>
        <taxon>Bacillati</taxon>
        <taxon>Actinomycetota</taxon>
        <taxon>Actinomycetes</taxon>
        <taxon>Micrococcales</taxon>
        <taxon>Promicromonosporaceae</taxon>
        <taxon>Xylanimonas</taxon>
    </lineage>
</organism>
<keyword evidence="4" id="KW-0233">DNA recombination</keyword>
<feature type="region of interest" description="Disordered" evidence="6">
    <location>
        <begin position="390"/>
        <end position="422"/>
    </location>
</feature>
<dbReference type="Gene3D" id="1.10.443.10">
    <property type="entry name" value="Intergrase catalytic core"/>
    <property type="match status" value="1"/>
</dbReference>
<dbReference type="InterPro" id="IPR013762">
    <property type="entry name" value="Integrase-like_cat_sf"/>
</dbReference>
<dbReference type="PANTHER" id="PTHR30629">
    <property type="entry name" value="PROPHAGE INTEGRASE"/>
    <property type="match status" value="1"/>
</dbReference>
<feature type="domain" description="Tyr recombinase" evidence="7">
    <location>
        <begin position="179"/>
        <end position="385"/>
    </location>
</feature>
<dbReference type="SUPFAM" id="SSF56349">
    <property type="entry name" value="DNA breaking-rejoining enzymes"/>
    <property type="match status" value="1"/>
</dbReference>
<dbReference type="InterPro" id="IPR010998">
    <property type="entry name" value="Integrase_recombinase_N"/>
</dbReference>
<evidence type="ECO:0000313" key="9">
    <source>
        <dbReference type="EMBL" id="ACZ30599.1"/>
    </source>
</evidence>
<dbReference type="GO" id="GO:0006310">
    <property type="term" value="P:DNA recombination"/>
    <property type="evidence" value="ECO:0007669"/>
    <property type="project" value="UniProtKB-KW"/>
</dbReference>
<keyword evidence="10" id="KW-1185">Reference proteome</keyword>
<evidence type="ECO:0000256" key="2">
    <source>
        <dbReference type="ARBA" id="ARBA00022908"/>
    </source>
</evidence>
<dbReference type="InterPro" id="IPR053876">
    <property type="entry name" value="Phage_int_M"/>
</dbReference>
<evidence type="ECO:0000256" key="6">
    <source>
        <dbReference type="SAM" id="MobiDB-lite"/>
    </source>
</evidence>
<dbReference type="EMBL" id="CP001821">
    <property type="protein sequence ID" value="ACZ30599.1"/>
    <property type="molecule type" value="Genomic_DNA"/>
</dbReference>
<dbReference type="InterPro" id="IPR044068">
    <property type="entry name" value="CB"/>
</dbReference>
<evidence type="ECO:0000256" key="3">
    <source>
        <dbReference type="ARBA" id="ARBA00023125"/>
    </source>
</evidence>
<dbReference type="OrthoDB" id="4326943at2"/>
<dbReference type="PROSITE" id="PS51898">
    <property type="entry name" value="TYR_RECOMBINASE"/>
    <property type="match status" value="1"/>
</dbReference>
<evidence type="ECO:0000256" key="1">
    <source>
        <dbReference type="ARBA" id="ARBA00008857"/>
    </source>
</evidence>
<keyword evidence="2" id="KW-0229">DNA integration</keyword>
<dbReference type="PANTHER" id="PTHR30629:SF2">
    <property type="entry name" value="PROPHAGE INTEGRASE INTS-RELATED"/>
    <property type="match status" value="1"/>
</dbReference>
<reference evidence="10" key="1">
    <citation type="submission" date="2009-11" db="EMBL/GenBank/DDBJ databases">
        <title>The complete chromosome of Xylanimonas cellulosilytica DSM 15894.</title>
        <authorList>
            <consortium name="US DOE Joint Genome Institute (JGI-PGF)"/>
            <person name="Lucas S."/>
            <person name="Copeland A."/>
            <person name="Lapidus A."/>
            <person name="Glavina del Rio T."/>
            <person name="Dalin E."/>
            <person name="Tice H."/>
            <person name="Bruce D."/>
            <person name="Goodwin L."/>
            <person name="Pitluck S."/>
            <person name="Kyrpides N."/>
            <person name="Mavromatis K."/>
            <person name="Ivanova N."/>
            <person name="Mikhailova N."/>
            <person name="Foster B."/>
            <person name="Clum A."/>
            <person name="Brettin T."/>
            <person name="Detter J.C."/>
            <person name="Han C."/>
            <person name="Larimer F."/>
            <person name="Land M."/>
            <person name="Hauser L."/>
            <person name="Markowitz V."/>
            <person name="Cheng J.F."/>
            <person name="Hugenholtz P."/>
            <person name="Woyke T."/>
            <person name="Wu D."/>
            <person name="Gehrich-Schroeter G."/>
            <person name="Schneider S."/>
            <person name="Pukall S.R."/>
            <person name="Klenk H.P."/>
            <person name="Eisen J.A."/>
        </authorList>
    </citation>
    <scope>NUCLEOTIDE SEQUENCE [LARGE SCALE GENOMIC DNA]</scope>
    <source>
        <strain evidence="10">DSM 15894 / CECT 5975 / LMG 20990 / XIL07</strain>
    </source>
</reference>
<accession>D1BSA7</accession>
<dbReference type="GO" id="GO:0003677">
    <property type="term" value="F:DNA binding"/>
    <property type="evidence" value="ECO:0007669"/>
    <property type="project" value="UniProtKB-UniRule"/>
</dbReference>
<feature type="region of interest" description="Disordered" evidence="6">
    <location>
        <begin position="1"/>
        <end position="21"/>
    </location>
</feature>